<accession>A0A507QV77</accession>
<comment type="caution">
    <text evidence="2">The sequence shown here is derived from an EMBL/GenBank/DDBJ whole genome shotgun (WGS) entry which is preliminary data.</text>
</comment>
<feature type="chain" id="PRO_5021278130" evidence="1">
    <location>
        <begin position="18"/>
        <end position="129"/>
    </location>
</feature>
<gene>
    <name evidence="2" type="ORF">MPDQ_006002</name>
</gene>
<keyword evidence="1" id="KW-0732">Signal</keyword>
<name>A0A507QV77_MONPU</name>
<evidence type="ECO:0000313" key="2">
    <source>
        <dbReference type="EMBL" id="TQB73257.1"/>
    </source>
</evidence>
<organism evidence="2 3">
    <name type="scientific">Monascus purpureus</name>
    <name type="common">Red mold</name>
    <name type="synonym">Monascus anka</name>
    <dbReference type="NCBI Taxonomy" id="5098"/>
    <lineage>
        <taxon>Eukaryota</taxon>
        <taxon>Fungi</taxon>
        <taxon>Dikarya</taxon>
        <taxon>Ascomycota</taxon>
        <taxon>Pezizomycotina</taxon>
        <taxon>Eurotiomycetes</taxon>
        <taxon>Eurotiomycetidae</taxon>
        <taxon>Eurotiales</taxon>
        <taxon>Aspergillaceae</taxon>
        <taxon>Monascus</taxon>
    </lineage>
</organism>
<protein>
    <submittedName>
        <fullName evidence="2">Uncharacterized protein</fullName>
    </submittedName>
</protein>
<evidence type="ECO:0000313" key="3">
    <source>
        <dbReference type="Proteomes" id="UP000319663"/>
    </source>
</evidence>
<dbReference type="AlphaFoldDB" id="A0A507QV77"/>
<sequence length="129" mass="13815">MRFSLAILAYLVGVSLAAPATEILCNAGGDPCGNSTGLICCTPLVCGSDSTCQEPWYAVWMLTDDIIIIESEEASATELSLKKWSILASPVDSTFRFAGGCTGYLGCEDGQINVPAEWFSRAIHPWGCW</sequence>
<proteinExistence type="predicted"/>
<feature type="signal peptide" evidence="1">
    <location>
        <begin position="1"/>
        <end position="17"/>
    </location>
</feature>
<keyword evidence="3" id="KW-1185">Reference proteome</keyword>
<dbReference type="EMBL" id="VIFY01000048">
    <property type="protein sequence ID" value="TQB73257.1"/>
    <property type="molecule type" value="Genomic_DNA"/>
</dbReference>
<evidence type="ECO:0000256" key="1">
    <source>
        <dbReference type="SAM" id="SignalP"/>
    </source>
</evidence>
<dbReference type="Proteomes" id="UP000319663">
    <property type="component" value="Unassembled WGS sequence"/>
</dbReference>
<reference evidence="2 3" key="1">
    <citation type="submission" date="2019-06" db="EMBL/GenBank/DDBJ databases">
        <title>Wine fermentation using esterase from Monascus purpureus.</title>
        <authorList>
            <person name="Geng C."/>
            <person name="Zhang Y."/>
        </authorList>
    </citation>
    <scope>NUCLEOTIDE SEQUENCE [LARGE SCALE GENOMIC DNA]</scope>
    <source>
        <strain evidence="2">HQ1</strain>
    </source>
</reference>